<organism evidence="12 13">
    <name type="scientific">Rotaria sordida</name>
    <dbReference type="NCBI Taxonomy" id="392033"/>
    <lineage>
        <taxon>Eukaryota</taxon>
        <taxon>Metazoa</taxon>
        <taxon>Spiralia</taxon>
        <taxon>Gnathifera</taxon>
        <taxon>Rotifera</taxon>
        <taxon>Eurotatoria</taxon>
        <taxon>Bdelloidea</taxon>
        <taxon>Philodinida</taxon>
        <taxon>Philodinidae</taxon>
        <taxon>Rotaria</taxon>
    </lineage>
</organism>
<dbReference type="InterPro" id="IPR053750">
    <property type="entry name" value="PDCD10_Homolog"/>
</dbReference>
<name>A0A818UC38_9BILA</name>
<evidence type="ECO:0000256" key="6">
    <source>
        <dbReference type="ARBA" id="ARBA00023136"/>
    </source>
</evidence>
<dbReference type="Proteomes" id="UP000663823">
    <property type="component" value="Unassembled WGS sequence"/>
</dbReference>
<evidence type="ECO:0000256" key="3">
    <source>
        <dbReference type="ARBA" id="ARBA00009181"/>
    </source>
</evidence>
<comment type="similarity">
    <text evidence="3">Belongs to the PDCD10 family.</text>
</comment>
<keyword evidence="6" id="KW-0472">Membrane</keyword>
<dbReference type="Proteomes" id="UP000663882">
    <property type="component" value="Unassembled WGS sequence"/>
</dbReference>
<dbReference type="EMBL" id="CAJNOU010000059">
    <property type="protein sequence ID" value="CAF0840454.1"/>
    <property type="molecule type" value="Genomic_DNA"/>
</dbReference>
<gene>
    <name evidence="12" type="ORF">FNK824_LOCUS8770</name>
    <name evidence="11" type="ORF">OTI717_LOCUS7655</name>
    <name evidence="10" type="ORF">RFH988_LOCUS8776</name>
    <name evidence="9" type="ORF">SEV965_LOCUS2581</name>
</gene>
<dbReference type="Proteomes" id="UP000663874">
    <property type="component" value="Unassembled WGS sequence"/>
</dbReference>
<feature type="region of interest" description="Disordered" evidence="7">
    <location>
        <begin position="251"/>
        <end position="286"/>
    </location>
</feature>
<evidence type="ECO:0000256" key="4">
    <source>
        <dbReference type="ARBA" id="ARBA00022475"/>
    </source>
</evidence>
<keyword evidence="5" id="KW-0963">Cytoplasm</keyword>
<evidence type="ECO:0000256" key="2">
    <source>
        <dbReference type="ARBA" id="ARBA00004496"/>
    </source>
</evidence>
<dbReference type="InterPro" id="IPR009652">
    <property type="entry name" value="PDCD10"/>
</dbReference>
<dbReference type="InterPro" id="IPR048288">
    <property type="entry name" value="PDCD10_N"/>
</dbReference>
<dbReference type="PANTHER" id="PTHR13250">
    <property type="entry name" value="TF-1 CELL APOPTOSIS RELATED PROTEIN-15"/>
    <property type="match status" value="1"/>
</dbReference>
<dbReference type="AlphaFoldDB" id="A0A818UC38"/>
<dbReference type="EMBL" id="CAJOAX010000583">
    <property type="protein sequence ID" value="CAF3618040.1"/>
    <property type="molecule type" value="Genomic_DNA"/>
</dbReference>
<dbReference type="EMBL" id="CAJNOO010000303">
    <property type="protein sequence ID" value="CAF0896717.1"/>
    <property type="molecule type" value="Genomic_DNA"/>
</dbReference>
<dbReference type="GO" id="GO:0005737">
    <property type="term" value="C:cytoplasm"/>
    <property type="evidence" value="ECO:0007669"/>
    <property type="project" value="UniProtKB-SubCell"/>
</dbReference>
<sequence length="286" mass="33305">MNFLFSDNLMMASIDDGTSLPTNALVLPNIFYPVIEQMNKSGYKDIQSDLRTTLFKLEEIYPGFSCNFIQSFLNRDISSLSKTTNMNELTLKLEKYCDKTPYFISSLHNEQIFYELNIRSKNLKRILSRIPDDINEKREFLETIKEIASAIKKTLDSVTNILQYIKTNDGRQALENEKKEFIKYSKNFSNTLKAYFRDSKRDDVYIAANYLLIQIDYLLRTIKLYCEIDTLDECLYPLLSQHQNQIKMMLSSSSSSRYSSNNQQRQSSNSSNIRPSSSSTYETNYS</sequence>
<evidence type="ECO:0000256" key="7">
    <source>
        <dbReference type="SAM" id="MobiDB-lite"/>
    </source>
</evidence>
<feature type="domain" description="Programmed cell death protein 10 dimerisation" evidence="8">
    <location>
        <begin position="23"/>
        <end position="75"/>
    </location>
</feature>
<evidence type="ECO:0000259" key="8">
    <source>
        <dbReference type="Pfam" id="PF20929"/>
    </source>
</evidence>
<dbReference type="GO" id="GO:1903358">
    <property type="term" value="P:regulation of Golgi organization"/>
    <property type="evidence" value="ECO:0007669"/>
    <property type="project" value="TreeGrafter"/>
</dbReference>
<keyword evidence="4" id="KW-1003">Cell membrane</keyword>
<evidence type="ECO:0000313" key="11">
    <source>
        <dbReference type="EMBL" id="CAF3618040.1"/>
    </source>
</evidence>
<evidence type="ECO:0000256" key="1">
    <source>
        <dbReference type="ARBA" id="ARBA00004202"/>
    </source>
</evidence>
<evidence type="ECO:0000313" key="12">
    <source>
        <dbReference type="EMBL" id="CAF3695013.1"/>
    </source>
</evidence>
<evidence type="ECO:0000313" key="10">
    <source>
        <dbReference type="EMBL" id="CAF0896717.1"/>
    </source>
</evidence>
<evidence type="ECO:0000313" key="9">
    <source>
        <dbReference type="EMBL" id="CAF0840454.1"/>
    </source>
</evidence>
<dbReference type="Proteomes" id="UP000663889">
    <property type="component" value="Unassembled WGS sequence"/>
</dbReference>
<dbReference type="Pfam" id="PF20929">
    <property type="entry name" value="PDCD10_N"/>
    <property type="match status" value="1"/>
</dbReference>
<feature type="compositionally biased region" description="Low complexity" evidence="7">
    <location>
        <begin position="251"/>
        <end position="279"/>
    </location>
</feature>
<evidence type="ECO:0000256" key="5">
    <source>
        <dbReference type="ARBA" id="ARBA00022490"/>
    </source>
</evidence>
<dbReference type="OrthoDB" id="6017654at2759"/>
<evidence type="ECO:0000313" key="13">
    <source>
        <dbReference type="Proteomes" id="UP000663874"/>
    </source>
</evidence>
<dbReference type="GO" id="GO:0090443">
    <property type="term" value="C:FAR/SIN/STRIPAK complex"/>
    <property type="evidence" value="ECO:0007669"/>
    <property type="project" value="TreeGrafter"/>
</dbReference>
<reference evidence="12" key="1">
    <citation type="submission" date="2021-02" db="EMBL/GenBank/DDBJ databases">
        <authorList>
            <person name="Nowell W R."/>
        </authorList>
    </citation>
    <scope>NUCLEOTIDE SEQUENCE</scope>
</reference>
<dbReference type="GO" id="GO:0019901">
    <property type="term" value="F:protein kinase binding"/>
    <property type="evidence" value="ECO:0007669"/>
    <property type="project" value="TreeGrafter"/>
</dbReference>
<accession>A0A818UC38</accession>
<proteinExistence type="inferred from homology"/>
<comment type="subcellular location">
    <subcellularLocation>
        <location evidence="1">Cell membrane</location>
        <topology evidence="1">Peripheral membrane protein</topology>
    </subcellularLocation>
    <subcellularLocation>
        <location evidence="2">Cytoplasm</location>
    </subcellularLocation>
</comment>
<dbReference type="PANTHER" id="PTHR13250:SF1">
    <property type="entry name" value="PROGRAMMED CELL DEATH PROTEIN 10"/>
    <property type="match status" value="1"/>
</dbReference>
<dbReference type="Pfam" id="PF06840">
    <property type="entry name" value="PDC10_C"/>
    <property type="match status" value="1"/>
</dbReference>
<comment type="caution">
    <text evidence="12">The sequence shown here is derived from an EMBL/GenBank/DDBJ whole genome shotgun (WGS) entry which is preliminary data.</text>
</comment>
<dbReference type="EMBL" id="CAJOBE010000882">
    <property type="protein sequence ID" value="CAF3695013.1"/>
    <property type="molecule type" value="Genomic_DNA"/>
</dbReference>
<dbReference type="Gene3D" id="1.20.120.1950">
    <property type="match status" value="1"/>
</dbReference>
<protein>
    <recommendedName>
        <fullName evidence="8">Programmed cell death protein 10 dimerisation domain-containing protein</fullName>
    </recommendedName>
</protein>
<dbReference type="GO" id="GO:0005886">
    <property type="term" value="C:plasma membrane"/>
    <property type="evidence" value="ECO:0007669"/>
    <property type="project" value="UniProtKB-SubCell"/>
</dbReference>